<dbReference type="AlphaFoldDB" id="A0A239CVQ9"/>
<organism evidence="1 2">
    <name type="scientific">Anaerovirgula multivorans</name>
    <dbReference type="NCBI Taxonomy" id="312168"/>
    <lineage>
        <taxon>Bacteria</taxon>
        <taxon>Bacillati</taxon>
        <taxon>Bacillota</taxon>
        <taxon>Clostridia</taxon>
        <taxon>Peptostreptococcales</taxon>
        <taxon>Natronincolaceae</taxon>
        <taxon>Anaerovirgula</taxon>
    </lineage>
</organism>
<dbReference type="RefSeq" id="WP_176431277.1">
    <property type="nucleotide sequence ID" value="NZ_FZOJ01000006.1"/>
</dbReference>
<dbReference type="Proteomes" id="UP000198304">
    <property type="component" value="Unassembled WGS sequence"/>
</dbReference>
<dbReference type="EMBL" id="FZOJ01000006">
    <property type="protein sequence ID" value="SNS24180.1"/>
    <property type="molecule type" value="Genomic_DNA"/>
</dbReference>
<keyword evidence="2" id="KW-1185">Reference proteome</keyword>
<accession>A0A239CVQ9</accession>
<name>A0A239CVQ9_9FIRM</name>
<proteinExistence type="predicted"/>
<evidence type="ECO:0000313" key="1">
    <source>
        <dbReference type="EMBL" id="SNS24180.1"/>
    </source>
</evidence>
<sequence>MSVSPREMISKITDRMLPKAKTWYNNRTIESNFPRKAKGFIVDWATL</sequence>
<protein>
    <submittedName>
        <fullName evidence="1">Uncharacterized protein</fullName>
    </submittedName>
</protein>
<gene>
    <name evidence="1" type="ORF">SAMN05446037_1006181</name>
</gene>
<reference evidence="1 2" key="1">
    <citation type="submission" date="2017-06" db="EMBL/GenBank/DDBJ databases">
        <authorList>
            <person name="Kim H.J."/>
            <person name="Triplett B.A."/>
        </authorList>
    </citation>
    <scope>NUCLEOTIDE SEQUENCE [LARGE SCALE GENOMIC DNA]</scope>
    <source>
        <strain evidence="1 2">SCA</strain>
    </source>
</reference>
<evidence type="ECO:0000313" key="2">
    <source>
        <dbReference type="Proteomes" id="UP000198304"/>
    </source>
</evidence>